<dbReference type="EMBL" id="JAVDSG010000001">
    <property type="protein sequence ID" value="MDR6591790.1"/>
    <property type="molecule type" value="Genomic_DNA"/>
</dbReference>
<reference evidence="1 2" key="1">
    <citation type="submission" date="2023-07" db="EMBL/GenBank/DDBJ databases">
        <title>Sequencing the genomes of 1000 actinobacteria strains.</title>
        <authorList>
            <person name="Klenk H.-P."/>
        </authorList>
    </citation>
    <scope>NUCLEOTIDE SEQUENCE [LARGE SCALE GENOMIC DNA]</scope>
    <source>
        <strain evidence="1 2">DSM 43749</strain>
    </source>
</reference>
<gene>
    <name evidence="1" type="ORF">J2S66_000174</name>
</gene>
<evidence type="ECO:0000313" key="2">
    <source>
        <dbReference type="Proteomes" id="UP001268819"/>
    </source>
</evidence>
<accession>A0ABU1PMA6</accession>
<sequence length="71" mass="7793">MTARSELTGIKLSVPWVSSLMSEHADELHRDETALRWDDLEAIAARLDDVGPSTETAVMMLVTEPDLITGP</sequence>
<comment type="caution">
    <text evidence="1">The sequence shown here is derived from an EMBL/GenBank/DDBJ whole genome shotgun (WGS) entry which is preliminary data.</text>
</comment>
<protein>
    <submittedName>
        <fullName evidence="1">Uncharacterized protein</fullName>
    </submittedName>
</protein>
<dbReference type="RefSeq" id="WP_310302448.1">
    <property type="nucleotide sequence ID" value="NZ_BAAAXB010000001.1"/>
</dbReference>
<evidence type="ECO:0000313" key="1">
    <source>
        <dbReference type="EMBL" id="MDR6591790.1"/>
    </source>
</evidence>
<dbReference type="Proteomes" id="UP001268819">
    <property type="component" value="Unassembled WGS sequence"/>
</dbReference>
<name>A0ABU1PMA6_9PSEU</name>
<organism evidence="1 2">
    <name type="scientific">Saccharothrix longispora</name>
    <dbReference type="NCBI Taxonomy" id="33920"/>
    <lineage>
        <taxon>Bacteria</taxon>
        <taxon>Bacillati</taxon>
        <taxon>Actinomycetota</taxon>
        <taxon>Actinomycetes</taxon>
        <taxon>Pseudonocardiales</taxon>
        <taxon>Pseudonocardiaceae</taxon>
        <taxon>Saccharothrix</taxon>
    </lineage>
</organism>
<proteinExistence type="predicted"/>
<keyword evidence="2" id="KW-1185">Reference proteome</keyword>